<protein>
    <submittedName>
        <fullName evidence="2">Uncharacterized protein</fullName>
    </submittedName>
</protein>
<proteinExistence type="predicted"/>
<evidence type="ECO:0000256" key="1">
    <source>
        <dbReference type="SAM" id="MobiDB-lite"/>
    </source>
</evidence>
<name>A0A401H6P4_9APHY</name>
<dbReference type="OrthoDB" id="3049890at2759"/>
<accession>A0A401H6P4</accession>
<dbReference type="EMBL" id="BFAD01000018">
    <property type="protein sequence ID" value="GBE90061.1"/>
    <property type="molecule type" value="Genomic_DNA"/>
</dbReference>
<dbReference type="GeneID" id="38786978"/>
<feature type="region of interest" description="Disordered" evidence="1">
    <location>
        <begin position="352"/>
        <end position="391"/>
    </location>
</feature>
<gene>
    <name evidence="2" type="ORF">SCP_1800830</name>
</gene>
<feature type="compositionally biased region" description="Polar residues" evidence="1">
    <location>
        <begin position="85"/>
        <end position="96"/>
    </location>
</feature>
<comment type="caution">
    <text evidence="2">The sequence shown here is derived from an EMBL/GenBank/DDBJ whole genome shotgun (WGS) entry which is preliminary data.</text>
</comment>
<reference evidence="2 3" key="1">
    <citation type="journal article" date="2018" name="Sci. Rep.">
        <title>Genome sequence of the cauliflower mushroom Sparassis crispa (Hanabiratake) and its association with beneficial usage.</title>
        <authorList>
            <person name="Kiyama R."/>
            <person name="Furutani Y."/>
            <person name="Kawaguchi K."/>
            <person name="Nakanishi T."/>
        </authorList>
    </citation>
    <scope>NUCLEOTIDE SEQUENCE [LARGE SCALE GENOMIC DNA]</scope>
</reference>
<organism evidence="2 3">
    <name type="scientific">Sparassis crispa</name>
    <dbReference type="NCBI Taxonomy" id="139825"/>
    <lineage>
        <taxon>Eukaryota</taxon>
        <taxon>Fungi</taxon>
        <taxon>Dikarya</taxon>
        <taxon>Basidiomycota</taxon>
        <taxon>Agaricomycotina</taxon>
        <taxon>Agaricomycetes</taxon>
        <taxon>Polyporales</taxon>
        <taxon>Sparassidaceae</taxon>
        <taxon>Sparassis</taxon>
    </lineage>
</organism>
<dbReference type="InParanoid" id="A0A401H6P4"/>
<evidence type="ECO:0000313" key="3">
    <source>
        <dbReference type="Proteomes" id="UP000287166"/>
    </source>
</evidence>
<evidence type="ECO:0000313" key="2">
    <source>
        <dbReference type="EMBL" id="GBE90061.1"/>
    </source>
</evidence>
<keyword evidence="3" id="KW-1185">Reference proteome</keyword>
<dbReference type="AlphaFoldDB" id="A0A401H6P4"/>
<sequence>MEQGNSQGPYLEGSLAADFSCQNGRKAVICAQSECEQTYFPPGTPLYYIHSNDREVEGCFVCESCQNYYLGKTGTRRRDDPRHLQSGSSRGNDQISAVNPAQNAANIHREIALAQRGSQTLLSSQLSDDIDNISPIDSRAAVQPLGIALRGLASVQVPAVRVTPGPVIVMPGAGVMAPPLLTHPVPFGYTMNHLLYNDQHKQVQQKAYASSIELIVVRISLVIMPAGKIKHQLVGDLHNTISDVDVHISTTALKMKCFQLLYMRWLKYSCRFTLNPGDLILHDKDWEKLELLIPDENVIARDFFKPDKKGVIKFHAGRGVHILLHIPNDVYRKYLMHEEEIEMGFLTGAEKQQKKEKAESMRGSGPVNQAECAVPRVTSQPHGIDVPAGAVNSLSTAGASTEILPTDHGSGDLE</sequence>
<dbReference type="RefSeq" id="XP_027620974.1">
    <property type="nucleotide sequence ID" value="XM_027765173.1"/>
</dbReference>
<dbReference type="Proteomes" id="UP000287166">
    <property type="component" value="Unassembled WGS sequence"/>
</dbReference>
<feature type="region of interest" description="Disordered" evidence="1">
    <location>
        <begin position="73"/>
        <end position="96"/>
    </location>
</feature>